<evidence type="ECO:0000313" key="2">
    <source>
        <dbReference type="EMBL" id="SPY45992.1"/>
    </source>
</evidence>
<organism evidence="2 3">
    <name type="scientific">Photobacterium damselae</name>
    <dbReference type="NCBI Taxonomy" id="38293"/>
    <lineage>
        <taxon>Bacteria</taxon>
        <taxon>Pseudomonadati</taxon>
        <taxon>Pseudomonadota</taxon>
        <taxon>Gammaproteobacteria</taxon>
        <taxon>Vibrionales</taxon>
        <taxon>Vibrionaceae</taxon>
        <taxon>Photobacterium</taxon>
    </lineage>
</organism>
<dbReference type="Proteomes" id="UP000251647">
    <property type="component" value="Unassembled WGS sequence"/>
</dbReference>
<evidence type="ECO:0000313" key="3">
    <source>
        <dbReference type="Proteomes" id="UP000251647"/>
    </source>
</evidence>
<dbReference type="OrthoDB" id="6400671at2"/>
<dbReference type="EMBL" id="UATL01000008">
    <property type="protein sequence ID" value="SPY45992.1"/>
    <property type="molecule type" value="Genomic_DNA"/>
</dbReference>
<gene>
    <name evidence="2" type="ORF">NCTC11647_04337</name>
</gene>
<name>A0A2T3Q678_PHODM</name>
<evidence type="ECO:0000259" key="1">
    <source>
        <dbReference type="Pfam" id="PF16976"/>
    </source>
</evidence>
<dbReference type="AlphaFoldDB" id="A0A2T3Q678"/>
<reference evidence="2 3" key="1">
    <citation type="submission" date="2018-06" db="EMBL/GenBank/DDBJ databases">
        <authorList>
            <consortium name="Pathogen Informatics"/>
            <person name="Doyle S."/>
        </authorList>
    </citation>
    <scope>NUCLEOTIDE SEQUENCE [LARGE SCALE GENOMIC DNA]</scope>
    <source>
        <strain evidence="2 3">NCTC11647</strain>
    </source>
</reference>
<sequence length="267" mass="29045">MKSKLILAFAIIVILFGLYGLATNLSNPTSPANHEPIKEEPKIRVWKLNKDVHPGEFIERNMLSVENIPESEANGLGFVDDVNLDWKAKTVFKSHLSAGSLLTIDDLVQPDQDGYIDFIIDENKIPFPIIVTPSSVIGGVIANGSLVDILALTGLNGTASNFGNNSGSSKNTVSITPIISAVKVLLVKHQLIDTNRQSDTSDEQVTLVVELTRKQAVVLTVAQRISEIEVHKSSGYYNTDDLSADAGDILKNFKAITEYRADTTTVK</sequence>
<dbReference type="RefSeq" id="WP_005306835.1">
    <property type="nucleotide sequence ID" value="NZ_CP073687.1"/>
</dbReference>
<dbReference type="Pfam" id="PF16976">
    <property type="entry name" value="RcpC"/>
    <property type="match status" value="1"/>
</dbReference>
<dbReference type="InterPro" id="IPR031571">
    <property type="entry name" value="RcpC_dom"/>
</dbReference>
<dbReference type="NCBIfam" id="TIGR03177">
    <property type="entry name" value="pilus_cpaB"/>
    <property type="match status" value="1"/>
</dbReference>
<feature type="domain" description="Flp pilus assembly protein RcpC/CpaB" evidence="1">
    <location>
        <begin position="119"/>
        <end position="229"/>
    </location>
</feature>
<accession>A0A2T3Q678</accession>
<proteinExistence type="predicted"/>
<dbReference type="InterPro" id="IPR017592">
    <property type="entry name" value="Pilus_assmbl_Flp-typ_CpaB"/>
</dbReference>
<protein>
    <submittedName>
        <fullName evidence="2">Flp pilus assembly protein CpaB</fullName>
    </submittedName>
</protein>